<keyword evidence="4" id="KW-1185">Reference proteome</keyword>
<sequence length="363" mass="41330">MCLQNVSSENHFVINCLKASFFLICGVRIKHFSPLITYRRQFEEIVSHFKMGSVEELAEHIAKATSESRQKLLREFYISRHPEIESLFPVEVPAQAAHAYEEGNAAARKSRKRKCVVNFGRCKSGPSSAKEFLLSGTTELQNQQSCEVEQFHNDSSLQDTTCVDVKHKQSPTVATQHTERSKNQAFKDFIASGSLNSKSEIIEVLSVKSSEEQQDPEVAGLPRKRSMSLSENRERRAKADKKSVLGLLGDTSILNVLFRNSEEKTTESPRRIASGQIEKSKERPKDFWDMLNEQNEESLRKLTDMTVIEELCERAPHPPLTEKREVCENSLWKKNESFLWRKYSSDDSDEPSSAASFNTDSLF</sequence>
<dbReference type="InParanoid" id="A0A803Y948"/>
<reference evidence="3" key="2">
    <citation type="submission" date="2025-08" db="UniProtKB">
        <authorList>
            <consortium name="Ensembl"/>
        </authorList>
    </citation>
    <scope>IDENTIFICATION</scope>
</reference>
<dbReference type="Proteomes" id="UP000001645">
    <property type="component" value="Chromosome 4"/>
</dbReference>
<feature type="domain" description="ERCC6L2-like ribbon-helix-helix" evidence="2">
    <location>
        <begin position="38"/>
        <end position="104"/>
    </location>
</feature>
<evidence type="ECO:0000313" key="3">
    <source>
        <dbReference type="Ensembl" id="ENSMGAP00000028295.1"/>
    </source>
</evidence>
<evidence type="ECO:0000313" key="4">
    <source>
        <dbReference type="Proteomes" id="UP000001645"/>
    </source>
</evidence>
<protein>
    <recommendedName>
        <fullName evidence="2">ERCC6L2-like ribbon-helix-helix domain-containing protein</fullName>
    </recommendedName>
</protein>
<evidence type="ECO:0000259" key="2">
    <source>
        <dbReference type="Pfam" id="PF25806"/>
    </source>
</evidence>
<reference evidence="3" key="3">
    <citation type="submission" date="2025-09" db="UniProtKB">
        <authorList>
            <consortium name="Ensembl"/>
        </authorList>
    </citation>
    <scope>IDENTIFICATION</scope>
</reference>
<feature type="region of interest" description="Disordered" evidence="1">
    <location>
        <begin position="208"/>
        <end position="237"/>
    </location>
</feature>
<dbReference type="Pfam" id="PF25806">
    <property type="entry name" value="RHH_ERCC6L2"/>
    <property type="match status" value="1"/>
</dbReference>
<name>A0A803Y948_MELGA</name>
<dbReference type="Ensembl" id="ENSMGAT00000029528.1">
    <property type="protein sequence ID" value="ENSMGAP00000028295.1"/>
    <property type="gene ID" value="ENSMGAG00000020226.1"/>
</dbReference>
<dbReference type="GeneTree" id="ENSGT00940000163752"/>
<accession>A0A803Y948</accession>
<evidence type="ECO:0000256" key="1">
    <source>
        <dbReference type="SAM" id="MobiDB-lite"/>
    </source>
</evidence>
<reference evidence="3 4" key="1">
    <citation type="journal article" date="2010" name="PLoS Biol.">
        <title>Multi-platform next-generation sequencing of the domestic turkey (Meleagris gallopavo): genome assembly and analysis.</title>
        <authorList>
            <person name="Dalloul R.A."/>
            <person name="Long J.A."/>
            <person name="Zimin A.V."/>
            <person name="Aslam L."/>
            <person name="Beal K."/>
            <person name="Blomberg L.A."/>
            <person name="Bouffard P."/>
            <person name="Burt D.W."/>
            <person name="Crasta O."/>
            <person name="Crooijmans R.P."/>
            <person name="Cooper K."/>
            <person name="Coulombe R.A."/>
            <person name="De S."/>
            <person name="Delany M.E."/>
            <person name="Dodgson J.B."/>
            <person name="Dong J.J."/>
            <person name="Evans C."/>
            <person name="Frederickson K.M."/>
            <person name="Flicek P."/>
            <person name="Florea L."/>
            <person name="Folkerts O."/>
            <person name="Groenen M.A."/>
            <person name="Harkins T.T."/>
            <person name="Herrero J."/>
            <person name="Hoffmann S."/>
            <person name="Megens H.J."/>
            <person name="Jiang A."/>
            <person name="de Jong P."/>
            <person name="Kaiser P."/>
            <person name="Kim H."/>
            <person name="Kim K.W."/>
            <person name="Kim S."/>
            <person name="Langenberger D."/>
            <person name="Lee M.K."/>
            <person name="Lee T."/>
            <person name="Mane S."/>
            <person name="Marcais G."/>
            <person name="Marz M."/>
            <person name="McElroy A.P."/>
            <person name="Modise T."/>
            <person name="Nefedov M."/>
            <person name="Notredame C."/>
            <person name="Paton I.R."/>
            <person name="Payne W.S."/>
            <person name="Pertea G."/>
            <person name="Prickett D."/>
            <person name="Puiu D."/>
            <person name="Qioa D."/>
            <person name="Raineri E."/>
            <person name="Ruffier M."/>
            <person name="Salzberg S.L."/>
            <person name="Schatz M.C."/>
            <person name="Scheuring C."/>
            <person name="Schmidt C.J."/>
            <person name="Schroeder S."/>
            <person name="Searle S.M."/>
            <person name="Smith E.J."/>
            <person name="Smith J."/>
            <person name="Sonstegard T.S."/>
            <person name="Stadler P.F."/>
            <person name="Tafer H."/>
            <person name="Tu Z.J."/>
            <person name="Van Tassell C.P."/>
            <person name="Vilella A.J."/>
            <person name="Williams K.P."/>
            <person name="Yorke J.A."/>
            <person name="Zhang L."/>
            <person name="Zhang H.B."/>
            <person name="Zhang X."/>
            <person name="Zhang Y."/>
            <person name="Reed K.M."/>
        </authorList>
    </citation>
    <scope>NUCLEOTIDE SEQUENCE [LARGE SCALE GENOMIC DNA]</scope>
</reference>
<proteinExistence type="predicted"/>
<feature type="region of interest" description="Disordered" evidence="1">
    <location>
        <begin position="343"/>
        <end position="363"/>
    </location>
</feature>
<dbReference type="AlphaFoldDB" id="A0A803Y948"/>
<organism evidence="3 4">
    <name type="scientific">Meleagris gallopavo</name>
    <name type="common">Wild turkey</name>
    <dbReference type="NCBI Taxonomy" id="9103"/>
    <lineage>
        <taxon>Eukaryota</taxon>
        <taxon>Metazoa</taxon>
        <taxon>Chordata</taxon>
        <taxon>Craniata</taxon>
        <taxon>Vertebrata</taxon>
        <taxon>Euteleostomi</taxon>
        <taxon>Archelosauria</taxon>
        <taxon>Archosauria</taxon>
        <taxon>Dinosauria</taxon>
        <taxon>Saurischia</taxon>
        <taxon>Theropoda</taxon>
        <taxon>Coelurosauria</taxon>
        <taxon>Aves</taxon>
        <taxon>Neognathae</taxon>
        <taxon>Galloanserae</taxon>
        <taxon>Galliformes</taxon>
        <taxon>Phasianidae</taxon>
        <taxon>Meleagridinae</taxon>
        <taxon>Meleagris</taxon>
    </lineage>
</organism>
<dbReference type="InterPro" id="IPR057931">
    <property type="entry name" value="RHH_ERCC6L2"/>
</dbReference>